<dbReference type="EMBL" id="FUXL01000006">
    <property type="protein sequence ID" value="SKA10957.1"/>
    <property type="molecule type" value="Genomic_DNA"/>
</dbReference>
<keyword evidence="2" id="KW-1185">Reference proteome</keyword>
<organism evidence="1 2">
    <name type="scientific">Consotaella salsifontis</name>
    <dbReference type="NCBI Taxonomy" id="1365950"/>
    <lineage>
        <taxon>Bacteria</taxon>
        <taxon>Pseudomonadati</taxon>
        <taxon>Pseudomonadota</taxon>
        <taxon>Alphaproteobacteria</taxon>
        <taxon>Hyphomicrobiales</taxon>
        <taxon>Aurantimonadaceae</taxon>
        <taxon>Consotaella</taxon>
    </lineage>
</organism>
<dbReference type="InterPro" id="IPR011990">
    <property type="entry name" value="TPR-like_helical_dom_sf"/>
</dbReference>
<dbReference type="SUPFAM" id="SSF81901">
    <property type="entry name" value="HCP-like"/>
    <property type="match status" value="1"/>
</dbReference>
<accession>A0A1T4R507</accession>
<proteinExistence type="predicted"/>
<dbReference type="Proteomes" id="UP000190135">
    <property type="component" value="Unassembled WGS sequence"/>
</dbReference>
<gene>
    <name evidence="1" type="ORF">SAMN05428963_10621</name>
</gene>
<dbReference type="InterPro" id="IPR006597">
    <property type="entry name" value="Sel1-like"/>
</dbReference>
<dbReference type="PANTHER" id="PTHR11102:SF160">
    <property type="entry name" value="ERAD-ASSOCIATED E3 UBIQUITIN-PROTEIN LIGASE COMPONENT HRD3"/>
    <property type="match status" value="1"/>
</dbReference>
<sequence length="305" mass="32921">MKTISFKPARFGAPARQGYALPLENGMASSSSCMTLAAKLLRLAVFTSVAATFPATTLQALDPSSVTAKEAGPFELFTQGFKAYQRGEKAAAAQALRFAADKGHPGARWKLGRMYADGDGITEDDYEAFKIFEDIVRDQEDDTSTSPNAAYVASSIVSLAGYLRRGIPHSPVKIDLPQARQLYFHAASFFGDCEAQFQLGRMLLYGEGGKADPRQAARWLKLAGEKGHVGAQALLGYLLFNGEMISLHPQPAKGLSLLTSALAKAQPADQEWIRPLQEEAFALADETDRRTALASIATTEAARKN</sequence>
<name>A0A1T4R507_9HYPH</name>
<evidence type="ECO:0000313" key="1">
    <source>
        <dbReference type="EMBL" id="SKA10957.1"/>
    </source>
</evidence>
<protein>
    <recommendedName>
        <fullName evidence="3">Sel1 repeat-containing protein</fullName>
    </recommendedName>
</protein>
<dbReference type="Pfam" id="PF08238">
    <property type="entry name" value="Sel1"/>
    <property type="match status" value="3"/>
</dbReference>
<dbReference type="STRING" id="1365950.SAMN05428963_10621"/>
<dbReference type="Gene3D" id="1.25.40.10">
    <property type="entry name" value="Tetratricopeptide repeat domain"/>
    <property type="match status" value="2"/>
</dbReference>
<dbReference type="AlphaFoldDB" id="A0A1T4R507"/>
<reference evidence="1 2" key="1">
    <citation type="submission" date="2017-02" db="EMBL/GenBank/DDBJ databases">
        <authorList>
            <person name="Peterson S.W."/>
        </authorList>
    </citation>
    <scope>NUCLEOTIDE SEQUENCE [LARGE SCALE GENOMIC DNA]</scope>
    <source>
        <strain evidence="1 2">USBA 369</strain>
    </source>
</reference>
<evidence type="ECO:0008006" key="3">
    <source>
        <dbReference type="Google" id="ProtNLM"/>
    </source>
</evidence>
<dbReference type="SMART" id="SM00671">
    <property type="entry name" value="SEL1"/>
    <property type="match status" value="4"/>
</dbReference>
<dbReference type="PANTHER" id="PTHR11102">
    <property type="entry name" value="SEL-1-LIKE PROTEIN"/>
    <property type="match status" value="1"/>
</dbReference>
<dbReference type="InterPro" id="IPR050767">
    <property type="entry name" value="Sel1_AlgK"/>
</dbReference>
<evidence type="ECO:0000313" key="2">
    <source>
        <dbReference type="Proteomes" id="UP000190135"/>
    </source>
</evidence>